<reference evidence="1 2" key="1">
    <citation type="submission" date="2020-08" db="EMBL/GenBank/DDBJ databases">
        <title>Genomic Encyclopedia of Type Strains, Phase III (KMG-III): the genomes of soil and plant-associated and newly described type strains.</title>
        <authorList>
            <person name="Whitman W."/>
        </authorList>
    </citation>
    <scope>NUCLEOTIDE SEQUENCE [LARGE SCALE GENOMIC DNA]</scope>
    <source>
        <strain evidence="1 2">SFB5A</strain>
    </source>
</reference>
<name>A0A7W7U7H1_9ACTN</name>
<keyword evidence="2" id="KW-1185">Reference proteome</keyword>
<dbReference type="EMBL" id="JACHJY010000013">
    <property type="protein sequence ID" value="MBB4986410.1"/>
    <property type="molecule type" value="Genomic_DNA"/>
</dbReference>
<proteinExistence type="predicted"/>
<organism evidence="1 2">
    <name type="scientific">Streptomyces nymphaeiformis</name>
    <dbReference type="NCBI Taxonomy" id="2663842"/>
    <lineage>
        <taxon>Bacteria</taxon>
        <taxon>Bacillati</taxon>
        <taxon>Actinomycetota</taxon>
        <taxon>Actinomycetes</taxon>
        <taxon>Kitasatosporales</taxon>
        <taxon>Streptomycetaceae</taxon>
        <taxon>Streptomyces</taxon>
    </lineage>
</organism>
<evidence type="ECO:0000313" key="2">
    <source>
        <dbReference type="Proteomes" id="UP000582643"/>
    </source>
</evidence>
<comment type="caution">
    <text evidence="1">The sequence shown here is derived from an EMBL/GenBank/DDBJ whole genome shotgun (WGS) entry which is preliminary data.</text>
</comment>
<evidence type="ECO:0000313" key="1">
    <source>
        <dbReference type="EMBL" id="MBB4986410.1"/>
    </source>
</evidence>
<sequence length="55" mass="5677">MRTGTADVLGVSLRQRLTPADLLGRMNATFRFLLTGSMAVAAAAASRPRTCAGGP</sequence>
<dbReference type="AlphaFoldDB" id="A0A7W7U7H1"/>
<protein>
    <submittedName>
        <fullName evidence="1">Uncharacterized protein</fullName>
    </submittedName>
</protein>
<dbReference type="Proteomes" id="UP000582643">
    <property type="component" value="Unassembled WGS sequence"/>
</dbReference>
<accession>A0A7W7U7H1</accession>
<gene>
    <name evidence="1" type="ORF">GGE06_007378</name>
</gene>